<dbReference type="InterPro" id="IPR011050">
    <property type="entry name" value="Pectin_lyase_fold/virulence"/>
</dbReference>
<feature type="domain" description="DUF1565" evidence="2">
    <location>
        <begin position="97"/>
        <end position="136"/>
    </location>
</feature>
<dbReference type="Pfam" id="PF07602">
    <property type="entry name" value="DUF1565"/>
    <property type="match status" value="1"/>
</dbReference>
<evidence type="ECO:0000256" key="1">
    <source>
        <dbReference type="SAM" id="MobiDB-lite"/>
    </source>
</evidence>
<dbReference type="EMBL" id="CP022098">
    <property type="protein sequence ID" value="ATB42076.1"/>
    <property type="molecule type" value="Genomic_DNA"/>
</dbReference>
<evidence type="ECO:0000259" key="2">
    <source>
        <dbReference type="Pfam" id="PF07602"/>
    </source>
</evidence>
<dbReference type="InterPro" id="IPR006626">
    <property type="entry name" value="PbH1"/>
</dbReference>
<evidence type="ECO:0000313" key="5">
    <source>
        <dbReference type="Proteomes" id="UP000217257"/>
    </source>
</evidence>
<sequence>MGRPGARGGRCFMGTGGLLSCLLLLACEPPSEEMVAVPLEVPSVSQPSREDPSSSRPPPEQPAPTPSEPTQPPPTQPPPTQPPPEVPQGRSWFVSTKGRDDAAGTREAPLRTIGRAAERARPGEVIQVLSGVYPEELILGSRGSGAAAITVRGEGSPLPTVAPGNTQRSTVIRVQGRWNLENLRVDVGGKPMFAIIFESGAGGSTLSGSELRSGTLSAGVLVDGPRGLTLQNNTIHHFIKPGADSHGVVVVGPSRDVVIRDNDIHHNSGDSVQCQAGTAPATGLVIEDNTLHDEGENGVDIKQCDGVIVRGNVISSLPNTAIRAAGSSAGEAVVVHLSARNVTVADNTITNAGRGISILEDAAPPAHIRVEGNHLRNLRDNPQGNGFGIRVEGGRDVVVVGNTVESSANYALMLAADGKRVTGLEVRDNTLRGGANAPLLRLGGEGFRPDLVLQGNFYSLGGILKADGVLELLEGPLSPFRADFPGERLTLSDPDKLQVWRQVMGVDSGTALIE</sequence>
<gene>
    <name evidence="4" type="ORF">CYFUS_007552</name>
</gene>
<dbReference type="Gene3D" id="2.160.20.10">
    <property type="entry name" value="Single-stranded right-handed beta-helix, Pectin lyase-like"/>
    <property type="match status" value="2"/>
</dbReference>
<dbReference type="InterPro" id="IPR012334">
    <property type="entry name" value="Pectin_lyas_fold"/>
</dbReference>
<accession>A0A250JFZ6</accession>
<proteinExistence type="predicted"/>
<feature type="domain" description="Right handed beta helix" evidence="3">
    <location>
        <begin position="204"/>
        <end position="329"/>
    </location>
</feature>
<dbReference type="SMART" id="SM00710">
    <property type="entry name" value="PbH1"/>
    <property type="match status" value="9"/>
</dbReference>
<dbReference type="KEGG" id="cfus:CYFUS_007552"/>
<keyword evidence="4" id="KW-0449">Lipoprotein</keyword>
<organism evidence="4 5">
    <name type="scientific">Cystobacter fuscus</name>
    <dbReference type="NCBI Taxonomy" id="43"/>
    <lineage>
        <taxon>Bacteria</taxon>
        <taxon>Pseudomonadati</taxon>
        <taxon>Myxococcota</taxon>
        <taxon>Myxococcia</taxon>
        <taxon>Myxococcales</taxon>
        <taxon>Cystobacterineae</taxon>
        <taxon>Archangiaceae</taxon>
        <taxon>Cystobacter</taxon>
    </lineage>
</organism>
<evidence type="ECO:0000259" key="3">
    <source>
        <dbReference type="Pfam" id="PF13229"/>
    </source>
</evidence>
<protein>
    <submittedName>
        <fullName evidence="4">Putative lipoprotein</fullName>
    </submittedName>
</protein>
<feature type="domain" description="Right handed beta helix" evidence="3">
    <location>
        <begin position="338"/>
        <end position="431"/>
    </location>
</feature>
<dbReference type="InterPro" id="IPR039448">
    <property type="entry name" value="Beta_helix"/>
</dbReference>
<evidence type="ECO:0000313" key="4">
    <source>
        <dbReference type="EMBL" id="ATB42076.1"/>
    </source>
</evidence>
<feature type="region of interest" description="Disordered" evidence="1">
    <location>
        <begin position="38"/>
        <end position="115"/>
    </location>
</feature>
<dbReference type="PROSITE" id="PS51257">
    <property type="entry name" value="PROKAR_LIPOPROTEIN"/>
    <property type="match status" value="1"/>
</dbReference>
<dbReference type="AlphaFoldDB" id="A0A250JFZ6"/>
<reference evidence="4 5" key="1">
    <citation type="submission" date="2017-06" db="EMBL/GenBank/DDBJ databases">
        <title>Sequencing and comparative analysis of myxobacterial genomes.</title>
        <authorList>
            <person name="Rupp O."/>
            <person name="Goesmann A."/>
            <person name="Sogaard-Andersen L."/>
        </authorList>
    </citation>
    <scope>NUCLEOTIDE SEQUENCE [LARGE SCALE GENOMIC DNA]</scope>
    <source>
        <strain evidence="4 5">DSM 52655</strain>
    </source>
</reference>
<dbReference type="InterPro" id="IPR011459">
    <property type="entry name" value="DUF1565"/>
</dbReference>
<dbReference type="Pfam" id="PF13229">
    <property type="entry name" value="Beta_helix"/>
    <property type="match status" value="2"/>
</dbReference>
<dbReference type="Proteomes" id="UP000217257">
    <property type="component" value="Chromosome"/>
</dbReference>
<feature type="compositionally biased region" description="Pro residues" evidence="1">
    <location>
        <begin position="55"/>
        <end position="86"/>
    </location>
</feature>
<dbReference type="SUPFAM" id="SSF51126">
    <property type="entry name" value="Pectin lyase-like"/>
    <property type="match status" value="1"/>
</dbReference>
<name>A0A250JFZ6_9BACT</name>